<dbReference type="EMBL" id="JBDJPC010000008">
    <property type="protein sequence ID" value="KAL1492327.1"/>
    <property type="molecule type" value="Genomic_DNA"/>
</dbReference>
<sequence length="89" mass="10603">MRRRKFLEQLGYELLQDHLSRRATNTRLSRTIQLRLQKICGKESENVAPNQSETHGRCQLCSSIKNRKTRFRCQKCRRFLCLEHLQGIS</sequence>
<protein>
    <recommendedName>
        <fullName evidence="3">PiggyBac transposable element-derived protein 4 C-terminal zinc-ribbon domain-containing protein</fullName>
    </recommendedName>
</protein>
<keyword evidence="2" id="KW-1185">Reference proteome</keyword>
<evidence type="ECO:0008006" key="3">
    <source>
        <dbReference type="Google" id="ProtNLM"/>
    </source>
</evidence>
<gene>
    <name evidence="1" type="ORF">ABEB36_010588</name>
</gene>
<accession>A0ABD1ECE7</accession>
<reference evidence="1 2" key="1">
    <citation type="submission" date="2024-05" db="EMBL/GenBank/DDBJ databases">
        <title>Genetic variation in Jamaican populations of the coffee berry borer (Hypothenemus hampei).</title>
        <authorList>
            <person name="Errbii M."/>
            <person name="Myrie A."/>
        </authorList>
    </citation>
    <scope>NUCLEOTIDE SEQUENCE [LARGE SCALE GENOMIC DNA]</scope>
    <source>
        <strain evidence="1">JA-Hopewell-2020-01-JO</strain>
        <tissue evidence="1">Whole body</tissue>
    </source>
</reference>
<comment type="caution">
    <text evidence="1">The sequence shown here is derived from an EMBL/GenBank/DDBJ whole genome shotgun (WGS) entry which is preliminary data.</text>
</comment>
<proteinExistence type="predicted"/>
<evidence type="ECO:0000313" key="1">
    <source>
        <dbReference type="EMBL" id="KAL1492327.1"/>
    </source>
</evidence>
<name>A0ABD1ECE7_HYPHA</name>
<evidence type="ECO:0000313" key="2">
    <source>
        <dbReference type="Proteomes" id="UP001566132"/>
    </source>
</evidence>
<organism evidence="1 2">
    <name type="scientific">Hypothenemus hampei</name>
    <name type="common">Coffee berry borer</name>
    <dbReference type="NCBI Taxonomy" id="57062"/>
    <lineage>
        <taxon>Eukaryota</taxon>
        <taxon>Metazoa</taxon>
        <taxon>Ecdysozoa</taxon>
        <taxon>Arthropoda</taxon>
        <taxon>Hexapoda</taxon>
        <taxon>Insecta</taxon>
        <taxon>Pterygota</taxon>
        <taxon>Neoptera</taxon>
        <taxon>Endopterygota</taxon>
        <taxon>Coleoptera</taxon>
        <taxon>Polyphaga</taxon>
        <taxon>Cucujiformia</taxon>
        <taxon>Curculionidae</taxon>
        <taxon>Scolytinae</taxon>
        <taxon>Hypothenemus</taxon>
    </lineage>
</organism>
<dbReference type="Proteomes" id="UP001566132">
    <property type="component" value="Unassembled WGS sequence"/>
</dbReference>
<dbReference type="AlphaFoldDB" id="A0ABD1ECE7"/>